<dbReference type="EMBL" id="CP014989">
    <property type="protein sequence ID" value="ANS79653.1"/>
    <property type="molecule type" value="Genomic_DNA"/>
</dbReference>
<name>A0A1B1NE02_9MICO</name>
<dbReference type="KEGG" id="serj:SGUI_2257"/>
<protein>
    <submittedName>
        <fullName evidence="2">Uncharacterized protein</fullName>
    </submittedName>
</protein>
<accession>A0A1B1NE02</accession>
<evidence type="ECO:0000313" key="3">
    <source>
        <dbReference type="Proteomes" id="UP000092482"/>
    </source>
</evidence>
<dbReference type="AlphaFoldDB" id="A0A1B1NE02"/>
<feature type="compositionally biased region" description="Polar residues" evidence="1">
    <location>
        <begin position="29"/>
        <end position="38"/>
    </location>
</feature>
<evidence type="ECO:0000256" key="1">
    <source>
        <dbReference type="SAM" id="MobiDB-lite"/>
    </source>
</evidence>
<reference evidence="2 3" key="1">
    <citation type="submission" date="2016-03" db="EMBL/GenBank/DDBJ databases">
        <title>Shallow-sea hydrothermal system.</title>
        <authorList>
            <person name="Tang K."/>
        </authorList>
    </citation>
    <scope>NUCLEOTIDE SEQUENCE [LARGE SCALE GENOMIC DNA]</scope>
    <source>
        <strain evidence="2 3">JLT9</strain>
    </source>
</reference>
<feature type="region of interest" description="Disordered" evidence="1">
    <location>
        <begin position="15"/>
        <end position="38"/>
    </location>
</feature>
<dbReference type="STRING" id="1758689.SGUI_2257"/>
<sequence length="38" mass="4241">MPGEREVDQLHTWHRAALESNRPGDTPDESGSGTHVRD</sequence>
<gene>
    <name evidence="2" type="ORF">SGUI_2257</name>
</gene>
<evidence type="ECO:0000313" key="2">
    <source>
        <dbReference type="EMBL" id="ANS79653.1"/>
    </source>
</evidence>
<keyword evidence="3" id="KW-1185">Reference proteome</keyword>
<organism evidence="2 3">
    <name type="scientific">Serinicoccus hydrothermalis</name>
    <dbReference type="NCBI Taxonomy" id="1758689"/>
    <lineage>
        <taxon>Bacteria</taxon>
        <taxon>Bacillati</taxon>
        <taxon>Actinomycetota</taxon>
        <taxon>Actinomycetes</taxon>
        <taxon>Micrococcales</taxon>
        <taxon>Ornithinimicrobiaceae</taxon>
        <taxon>Serinicoccus</taxon>
    </lineage>
</organism>
<proteinExistence type="predicted"/>
<dbReference type="Proteomes" id="UP000092482">
    <property type="component" value="Chromosome"/>
</dbReference>